<protein>
    <submittedName>
        <fullName evidence="1">Fimbrillin family protein</fullName>
    </submittedName>
</protein>
<gene>
    <name evidence="1" type="ORF">ABE541_16490</name>
</gene>
<dbReference type="RefSeq" id="WP_346581725.1">
    <property type="nucleotide sequence ID" value="NZ_JBDJNQ010000008.1"/>
</dbReference>
<dbReference type="EMBL" id="JBDJNQ010000008">
    <property type="protein sequence ID" value="MEN5378862.1"/>
    <property type="molecule type" value="Genomic_DNA"/>
</dbReference>
<evidence type="ECO:0000313" key="1">
    <source>
        <dbReference type="EMBL" id="MEN5378862.1"/>
    </source>
</evidence>
<dbReference type="InterPro" id="IPR025049">
    <property type="entry name" value="Mfa-like_1"/>
</dbReference>
<name>A0ABV0BZS4_9SPHI</name>
<organism evidence="1 2">
    <name type="scientific">Sphingobacterium kitahiroshimense</name>
    <dbReference type="NCBI Taxonomy" id="470446"/>
    <lineage>
        <taxon>Bacteria</taxon>
        <taxon>Pseudomonadati</taxon>
        <taxon>Bacteroidota</taxon>
        <taxon>Sphingobacteriia</taxon>
        <taxon>Sphingobacteriales</taxon>
        <taxon>Sphingobacteriaceae</taxon>
        <taxon>Sphingobacterium</taxon>
    </lineage>
</organism>
<dbReference type="Proteomes" id="UP001409291">
    <property type="component" value="Unassembled WGS sequence"/>
</dbReference>
<dbReference type="PROSITE" id="PS51257">
    <property type="entry name" value="PROKAR_LIPOPROTEIN"/>
    <property type="match status" value="1"/>
</dbReference>
<sequence length="555" mass="59969">MNKLQLFSISRLLVFIVVGLSMVSCKKESNKTEYKLGPAKVTVKASAVWFEEEDKMGEPIDADHTATNARGVKSHKINLNDKFMLVSELSPDKSSAYPKQSGHTTASQIADSDDLPALTQYGVAVFDAEGNYIADRVYVHTEEDTVDPLVLEGGSSYTFIAYSVNSTSTLPALMFADSTNKTLATARIEGEGSDDLLYDRKELVLSSGDENVLDITFKHKLTEITTVIDARATGYDINAISSHYSPHHSTAVLALEHGTVTAGGAITNAAVLFNSLDAGIVTSTPTLVNSETDAGIYTISEINIGGLVQHDILPVQDLEIKPGVKYTLTLRVLPKDVYLTFNSLPAVAIDGNIWMKHNLGADTSIDPVTAPMSEALHGNYYQWGRDVVIGTGTTRTPFDWDGSHNPDRYAWNTGRLGAPSEKTATDPCPAGYRVPSREEARELMANSISSTVGDRTASPTNYEGATLLTSKRNGNVHMVIPAQGRFLALGTRYPFSLSDIELRGNVASFWTNYLDYNGFSGITIFTGVANGTVNVSAMGLPGHKTMGYPVRCIAE</sequence>
<comment type="caution">
    <text evidence="1">The sequence shown here is derived from an EMBL/GenBank/DDBJ whole genome shotgun (WGS) entry which is preliminary data.</text>
</comment>
<accession>A0ABV0BZS4</accession>
<keyword evidence="2" id="KW-1185">Reference proteome</keyword>
<dbReference type="Pfam" id="PF13149">
    <property type="entry name" value="Mfa_like_1"/>
    <property type="match status" value="1"/>
</dbReference>
<evidence type="ECO:0000313" key="2">
    <source>
        <dbReference type="Proteomes" id="UP001409291"/>
    </source>
</evidence>
<reference evidence="1 2" key="1">
    <citation type="submission" date="2024-04" db="EMBL/GenBank/DDBJ databases">
        <title>WGS of bacteria from Torrens River.</title>
        <authorList>
            <person name="Wyrsch E.R."/>
            <person name="Drigo B."/>
        </authorList>
    </citation>
    <scope>NUCLEOTIDE SEQUENCE [LARGE SCALE GENOMIC DNA]</scope>
    <source>
        <strain evidence="1 2">TWI391</strain>
    </source>
</reference>
<proteinExistence type="predicted"/>